<gene>
    <name evidence="7" type="ordered locus">Gbro_3403</name>
</gene>
<dbReference type="Proteomes" id="UP000001219">
    <property type="component" value="Chromosome"/>
</dbReference>
<dbReference type="InterPro" id="IPR027417">
    <property type="entry name" value="P-loop_NTPase"/>
</dbReference>
<comment type="similarity">
    <text evidence="4">Belongs to the SIMIBI class G3E GTPase family. ZNG1 subfamily.</text>
</comment>
<reference evidence="7 8" key="2">
    <citation type="journal article" date="2010" name="Stand. Genomic Sci.">
        <title>Complete genome sequence of Gordonia bronchialis type strain (3410).</title>
        <authorList>
            <person name="Ivanova N."/>
            <person name="Sikorski J."/>
            <person name="Jando M."/>
            <person name="Lapidus A."/>
            <person name="Nolan M."/>
            <person name="Lucas S."/>
            <person name="Del Rio T.G."/>
            <person name="Tice H."/>
            <person name="Copeland A."/>
            <person name="Cheng J.F."/>
            <person name="Chen F."/>
            <person name="Bruce D."/>
            <person name="Goodwin L."/>
            <person name="Pitluck S."/>
            <person name="Mavromatis K."/>
            <person name="Ovchinnikova G."/>
            <person name="Pati A."/>
            <person name="Chen A."/>
            <person name="Palaniappan K."/>
            <person name="Land M."/>
            <person name="Hauser L."/>
            <person name="Chang Y.J."/>
            <person name="Jeffries C.D."/>
            <person name="Chain P."/>
            <person name="Saunders E."/>
            <person name="Han C."/>
            <person name="Detter J.C."/>
            <person name="Brettin T."/>
            <person name="Rohde M."/>
            <person name="Goker M."/>
            <person name="Bristow J."/>
            <person name="Eisen J.A."/>
            <person name="Markowitz V."/>
            <person name="Hugenholtz P."/>
            <person name="Klenk H.P."/>
            <person name="Kyrpides N.C."/>
        </authorList>
    </citation>
    <scope>NUCLEOTIDE SEQUENCE [LARGE SCALE GENOMIC DNA]</scope>
    <source>
        <strain evidence="8">ATCC 25592 / DSM 43247 / BCRC 13721 / JCM 3198 / KCTC 3076 / NBRC 16047 / NCTC 10667</strain>
    </source>
</reference>
<evidence type="ECO:0000256" key="5">
    <source>
        <dbReference type="ARBA" id="ARBA00049117"/>
    </source>
</evidence>
<dbReference type="GO" id="GO:0000166">
    <property type="term" value="F:nucleotide binding"/>
    <property type="evidence" value="ECO:0007669"/>
    <property type="project" value="UniProtKB-KW"/>
</dbReference>
<keyword evidence="3" id="KW-0143">Chaperone</keyword>
<reference evidence="8" key="1">
    <citation type="submission" date="2009-10" db="EMBL/GenBank/DDBJ databases">
        <title>The complete chromosome of Gordonia bronchialis DSM 43247.</title>
        <authorList>
            <consortium name="US DOE Joint Genome Institute (JGI-PGF)"/>
            <person name="Lucas S."/>
            <person name="Copeland A."/>
            <person name="Lapidus A."/>
            <person name="Glavina del Rio T."/>
            <person name="Dalin E."/>
            <person name="Tice H."/>
            <person name="Bruce D."/>
            <person name="Goodwin L."/>
            <person name="Pitluck S."/>
            <person name="Kyrpides N."/>
            <person name="Mavromatis K."/>
            <person name="Ivanova N."/>
            <person name="Ovchinnikova G."/>
            <person name="Saunders E."/>
            <person name="Brettin T."/>
            <person name="Detter J.C."/>
            <person name="Han C."/>
            <person name="Larimer F."/>
            <person name="Land M."/>
            <person name="Hauser L."/>
            <person name="Markowitz V."/>
            <person name="Cheng J.-F."/>
            <person name="Hugenholtz P."/>
            <person name="Woyke T."/>
            <person name="Wu D."/>
            <person name="Jando M."/>
            <person name="Schneider S."/>
            <person name="Goeker M."/>
            <person name="Klenk H.-P."/>
            <person name="Eisen J.A."/>
        </authorList>
    </citation>
    <scope>NUCLEOTIDE SEQUENCE [LARGE SCALE GENOMIC DNA]</scope>
    <source>
        <strain evidence="8">ATCC 25592 / DSM 43247 / BCRC 13721 / JCM 3198 / KCTC 3076 / NBRC 16047 / NCTC 10667</strain>
    </source>
</reference>
<evidence type="ECO:0000256" key="2">
    <source>
        <dbReference type="ARBA" id="ARBA00022801"/>
    </source>
</evidence>
<dbReference type="HOGENOM" id="CLU_017452_1_1_11"/>
<dbReference type="Gene3D" id="3.30.1220.10">
    <property type="entry name" value="CobW-like, C-terminal domain"/>
    <property type="match status" value="1"/>
</dbReference>
<evidence type="ECO:0000313" key="8">
    <source>
        <dbReference type="Proteomes" id="UP000001219"/>
    </source>
</evidence>
<evidence type="ECO:0000256" key="1">
    <source>
        <dbReference type="ARBA" id="ARBA00022741"/>
    </source>
</evidence>
<keyword evidence="8" id="KW-1185">Reference proteome</keyword>
<organism evidence="7 8">
    <name type="scientific">Gordonia bronchialis (strain ATCC 25592 / DSM 43247 / BCRC 13721 / JCM 3198 / KCTC 3076 / NBRC 16047 / NCTC 10667)</name>
    <name type="common">Rhodococcus bronchialis</name>
    <dbReference type="NCBI Taxonomy" id="526226"/>
    <lineage>
        <taxon>Bacteria</taxon>
        <taxon>Bacillati</taxon>
        <taxon>Actinomycetota</taxon>
        <taxon>Actinomycetes</taxon>
        <taxon>Mycobacteriales</taxon>
        <taxon>Gordoniaceae</taxon>
        <taxon>Gordonia</taxon>
    </lineage>
</organism>
<dbReference type="Gene3D" id="3.40.50.300">
    <property type="entry name" value="P-loop containing nucleotide triphosphate hydrolases"/>
    <property type="match status" value="1"/>
</dbReference>
<dbReference type="KEGG" id="gbr:Gbro_3403"/>
<dbReference type="GO" id="GO:0016787">
    <property type="term" value="F:hydrolase activity"/>
    <property type="evidence" value="ECO:0007669"/>
    <property type="project" value="UniProtKB-KW"/>
</dbReference>
<comment type="catalytic activity">
    <reaction evidence="5">
        <text>GTP + H2O = GDP + phosphate + H(+)</text>
        <dbReference type="Rhea" id="RHEA:19669"/>
        <dbReference type="ChEBI" id="CHEBI:15377"/>
        <dbReference type="ChEBI" id="CHEBI:15378"/>
        <dbReference type="ChEBI" id="CHEBI:37565"/>
        <dbReference type="ChEBI" id="CHEBI:43474"/>
        <dbReference type="ChEBI" id="CHEBI:58189"/>
    </reaction>
    <physiologicalReaction direction="left-to-right" evidence="5">
        <dbReference type="Rhea" id="RHEA:19670"/>
    </physiologicalReaction>
</comment>
<dbReference type="InterPro" id="IPR036627">
    <property type="entry name" value="CobW-likC_sf"/>
</dbReference>
<accession>D0LE09</accession>
<dbReference type="SUPFAM" id="SSF90002">
    <property type="entry name" value="Hypothetical protein YjiA, C-terminal domain"/>
    <property type="match status" value="1"/>
</dbReference>
<dbReference type="InterPro" id="IPR011629">
    <property type="entry name" value="CobW-like_C"/>
</dbReference>
<proteinExistence type="inferred from homology"/>
<evidence type="ECO:0000256" key="4">
    <source>
        <dbReference type="ARBA" id="ARBA00034320"/>
    </source>
</evidence>
<dbReference type="PANTHER" id="PTHR13748:SF62">
    <property type="entry name" value="COBW DOMAIN-CONTAINING PROTEIN"/>
    <property type="match status" value="1"/>
</dbReference>
<dbReference type="GO" id="GO:0005737">
    <property type="term" value="C:cytoplasm"/>
    <property type="evidence" value="ECO:0007669"/>
    <property type="project" value="TreeGrafter"/>
</dbReference>
<dbReference type="eggNOG" id="COG0523">
    <property type="taxonomic scope" value="Bacteria"/>
</dbReference>
<keyword evidence="1" id="KW-0547">Nucleotide-binding</keyword>
<keyword evidence="2" id="KW-0378">Hydrolase</keyword>
<protein>
    <submittedName>
        <fullName evidence="7">Cobalamin synthesis protein P47K</fullName>
    </submittedName>
</protein>
<evidence type="ECO:0000313" key="7">
    <source>
        <dbReference type="EMBL" id="ACY22601.1"/>
    </source>
</evidence>
<evidence type="ECO:0000256" key="3">
    <source>
        <dbReference type="ARBA" id="ARBA00023186"/>
    </source>
</evidence>
<feature type="domain" description="CobW C-terminal" evidence="6">
    <location>
        <begin position="230"/>
        <end position="320"/>
    </location>
</feature>
<dbReference type="InterPro" id="IPR051316">
    <property type="entry name" value="Zinc-reg_GTPase_activator"/>
</dbReference>
<dbReference type="RefSeq" id="WP_012835116.1">
    <property type="nucleotide sequence ID" value="NC_013441.1"/>
</dbReference>
<dbReference type="Pfam" id="PF02492">
    <property type="entry name" value="cobW"/>
    <property type="match status" value="1"/>
</dbReference>
<dbReference type="PANTHER" id="PTHR13748">
    <property type="entry name" value="COBW-RELATED"/>
    <property type="match status" value="1"/>
</dbReference>
<dbReference type="InterPro" id="IPR003495">
    <property type="entry name" value="CobW/HypB/UreG_nucleotide-bd"/>
</dbReference>
<dbReference type="AlphaFoldDB" id="D0LE09"/>
<dbReference type="Pfam" id="PF07683">
    <property type="entry name" value="CobW_C"/>
    <property type="match status" value="1"/>
</dbReference>
<dbReference type="SMART" id="SM00833">
    <property type="entry name" value="CobW_C"/>
    <property type="match status" value="1"/>
</dbReference>
<dbReference type="OrthoDB" id="9808822at2"/>
<dbReference type="SUPFAM" id="SSF52540">
    <property type="entry name" value="P-loop containing nucleoside triphosphate hydrolases"/>
    <property type="match status" value="1"/>
</dbReference>
<dbReference type="STRING" id="526226.Gbro_3403"/>
<evidence type="ECO:0000259" key="6">
    <source>
        <dbReference type="SMART" id="SM00833"/>
    </source>
</evidence>
<sequence>MTSSVPVVVIAGYLGSGKTTLLNHVLRSARAEGTRIGVLVNDFGAVNIDALLVAGQADGTVSLGNGCLCCAVDRDGLADALATLARPSAQLDAILIEASGIAEPKALIGMVTGLTDPRLRYGGLVYVVDAVHADAARDRHPELGGHVAIADLVLLNKADLADRSTLDRLGAELRAVNPSAPLVATVDAAIDPALLFDVTERRADADGPQQLALDELIVDEHRHDHLHADYQSVSFESRVPMNARRLAAFLERPPYGCFRVKGIVHFDVPRYRQKFVVHAVGGFVRVHRERWEGETPSSTLVAIGSGLDPDEVRRRLEDVVVGPDDPDDEHGILSIARYLPA</sequence>
<name>D0LE09_GORB4</name>
<dbReference type="CDD" id="cd03112">
    <property type="entry name" value="CobW-like"/>
    <property type="match status" value="1"/>
</dbReference>
<dbReference type="EMBL" id="CP001802">
    <property type="protein sequence ID" value="ACY22601.1"/>
    <property type="molecule type" value="Genomic_DNA"/>
</dbReference>